<protein>
    <submittedName>
        <fullName evidence="1">Uncharacterized protein</fullName>
    </submittedName>
</protein>
<reference evidence="2" key="1">
    <citation type="submission" date="2016-08" db="EMBL/GenBank/DDBJ databases">
        <authorList>
            <person name="Varghese N."/>
            <person name="Submissions Spin"/>
        </authorList>
    </citation>
    <scope>NUCLEOTIDE SEQUENCE [LARGE SCALE GENOMIC DNA]</scope>
    <source>
        <strain evidence="2">CCBAU 57015</strain>
    </source>
</reference>
<sequence>MTSELLNWPVAARPIAYAVPDGLHPGVALAGAFSATCYAHLMRSLSFIMKVSDSAC</sequence>
<keyword evidence="2" id="KW-1185">Reference proteome</keyword>
<evidence type="ECO:0000313" key="1">
    <source>
        <dbReference type="EMBL" id="SCB40561.1"/>
    </source>
</evidence>
<dbReference type="Proteomes" id="UP000186228">
    <property type="component" value="Unassembled WGS sequence"/>
</dbReference>
<gene>
    <name evidence="1" type="ORF">GA0061100_12535</name>
</gene>
<organism evidence="1 2">
    <name type="scientific">Rhizobium hainanense</name>
    <dbReference type="NCBI Taxonomy" id="52131"/>
    <lineage>
        <taxon>Bacteria</taxon>
        <taxon>Pseudomonadati</taxon>
        <taxon>Pseudomonadota</taxon>
        <taxon>Alphaproteobacteria</taxon>
        <taxon>Hyphomicrobiales</taxon>
        <taxon>Rhizobiaceae</taxon>
        <taxon>Rhizobium/Agrobacterium group</taxon>
        <taxon>Rhizobium</taxon>
    </lineage>
</organism>
<dbReference type="EMBL" id="FMAC01000025">
    <property type="protein sequence ID" value="SCB40561.1"/>
    <property type="molecule type" value="Genomic_DNA"/>
</dbReference>
<accession>A0A1C3WKP8</accession>
<proteinExistence type="predicted"/>
<name>A0A1C3WKP8_9HYPH</name>
<dbReference type="AlphaFoldDB" id="A0A1C3WKP8"/>
<evidence type="ECO:0000313" key="2">
    <source>
        <dbReference type="Proteomes" id="UP000186228"/>
    </source>
</evidence>